<proteinExistence type="predicted"/>
<dbReference type="AlphaFoldDB" id="A0A562NBU9"/>
<protein>
    <submittedName>
        <fullName evidence="2">Uncharacterized protein</fullName>
    </submittedName>
</protein>
<reference evidence="2 3" key="1">
    <citation type="journal article" date="2015" name="Stand. Genomic Sci.">
        <title>Genomic Encyclopedia of Bacterial and Archaeal Type Strains, Phase III: the genomes of soil and plant-associated and newly described type strains.</title>
        <authorList>
            <person name="Whitman W.B."/>
            <person name="Woyke T."/>
            <person name="Klenk H.P."/>
            <person name="Zhou Y."/>
            <person name="Lilburn T.G."/>
            <person name="Beck B.J."/>
            <person name="De Vos P."/>
            <person name="Vandamme P."/>
            <person name="Eisen J.A."/>
            <person name="Garrity G."/>
            <person name="Hugenholtz P."/>
            <person name="Kyrpides N.C."/>
        </authorList>
    </citation>
    <scope>NUCLEOTIDE SEQUENCE [LARGE SCALE GENOMIC DNA]</scope>
    <source>
        <strain evidence="2 3">CGMCC 1.5364</strain>
    </source>
</reference>
<dbReference type="EMBL" id="VLKU01000013">
    <property type="protein sequence ID" value="TWI29636.1"/>
    <property type="molecule type" value="Genomic_DNA"/>
</dbReference>
<feature type="signal peptide" evidence="1">
    <location>
        <begin position="1"/>
        <end position="18"/>
    </location>
</feature>
<evidence type="ECO:0000256" key="1">
    <source>
        <dbReference type="SAM" id="SignalP"/>
    </source>
</evidence>
<feature type="chain" id="PRO_5022020016" evidence="1">
    <location>
        <begin position="19"/>
        <end position="129"/>
    </location>
</feature>
<keyword evidence="3" id="KW-1185">Reference proteome</keyword>
<name>A0A562NBU9_9RHOB</name>
<sequence>MKSLAIACMLLSASAAIAQETVTIPKAEYDALQENMRQGCIIRAAAQNIARAALAKGVLPQTAIGFAYTTFSDELRHLSIEQAEGLQELATNEIPLQIENLMQPVPEGQDPDIMRELADCRRMLAFARQ</sequence>
<evidence type="ECO:0000313" key="2">
    <source>
        <dbReference type="EMBL" id="TWI29636.1"/>
    </source>
</evidence>
<comment type="caution">
    <text evidence="2">The sequence shown here is derived from an EMBL/GenBank/DDBJ whole genome shotgun (WGS) entry which is preliminary data.</text>
</comment>
<gene>
    <name evidence="2" type="ORF">IQ24_03450</name>
</gene>
<dbReference type="RefSeq" id="WP_145399521.1">
    <property type="nucleotide sequence ID" value="NZ_VLKU01000013.1"/>
</dbReference>
<dbReference type="Proteomes" id="UP000316225">
    <property type="component" value="Unassembled WGS sequence"/>
</dbReference>
<keyword evidence="1" id="KW-0732">Signal</keyword>
<accession>A0A562NBU9</accession>
<organism evidence="2 3">
    <name type="scientific">Paracoccus sulfuroxidans</name>
    <dbReference type="NCBI Taxonomy" id="384678"/>
    <lineage>
        <taxon>Bacteria</taxon>
        <taxon>Pseudomonadati</taxon>
        <taxon>Pseudomonadota</taxon>
        <taxon>Alphaproteobacteria</taxon>
        <taxon>Rhodobacterales</taxon>
        <taxon>Paracoccaceae</taxon>
        <taxon>Paracoccus</taxon>
    </lineage>
</organism>
<evidence type="ECO:0000313" key="3">
    <source>
        <dbReference type="Proteomes" id="UP000316225"/>
    </source>
</evidence>